<accession>A0A7J9BG97</accession>
<evidence type="ECO:0000313" key="1">
    <source>
        <dbReference type="EMBL" id="MBA0735196.1"/>
    </source>
</evidence>
<name>A0A7J9BG97_GOSGO</name>
<organism evidence="1 2">
    <name type="scientific">Gossypium gossypioides</name>
    <name type="common">Mexican cotton</name>
    <name type="synonym">Selera gossypioides</name>
    <dbReference type="NCBI Taxonomy" id="34282"/>
    <lineage>
        <taxon>Eukaryota</taxon>
        <taxon>Viridiplantae</taxon>
        <taxon>Streptophyta</taxon>
        <taxon>Embryophyta</taxon>
        <taxon>Tracheophyta</taxon>
        <taxon>Spermatophyta</taxon>
        <taxon>Magnoliopsida</taxon>
        <taxon>eudicotyledons</taxon>
        <taxon>Gunneridae</taxon>
        <taxon>Pentapetalae</taxon>
        <taxon>rosids</taxon>
        <taxon>malvids</taxon>
        <taxon>Malvales</taxon>
        <taxon>Malvaceae</taxon>
        <taxon>Malvoideae</taxon>
        <taxon>Gossypium</taxon>
    </lineage>
</organism>
<gene>
    <name evidence="1" type="ORF">Gogos_019062</name>
</gene>
<dbReference type="EMBL" id="JABEZY010000003">
    <property type="protein sequence ID" value="MBA0735196.1"/>
    <property type="molecule type" value="Genomic_DNA"/>
</dbReference>
<proteinExistence type="predicted"/>
<keyword evidence="2" id="KW-1185">Reference proteome</keyword>
<comment type="caution">
    <text evidence="1">The sequence shown here is derived from an EMBL/GenBank/DDBJ whole genome shotgun (WGS) entry which is preliminary data.</text>
</comment>
<sequence length="16" mass="2088">MLKRKLYLIHMQRRNS</sequence>
<protein>
    <submittedName>
        <fullName evidence="1">Uncharacterized protein</fullName>
    </submittedName>
</protein>
<evidence type="ECO:0000313" key="2">
    <source>
        <dbReference type="Proteomes" id="UP000593579"/>
    </source>
</evidence>
<dbReference type="AlphaFoldDB" id="A0A7J9BG97"/>
<reference evidence="1 2" key="1">
    <citation type="journal article" date="2019" name="Genome Biol. Evol.">
        <title>Insights into the evolution of the New World diploid cottons (Gossypium, subgenus Houzingenia) based on genome sequencing.</title>
        <authorList>
            <person name="Grover C.E."/>
            <person name="Arick M.A. 2nd"/>
            <person name="Thrash A."/>
            <person name="Conover J.L."/>
            <person name="Sanders W.S."/>
            <person name="Peterson D.G."/>
            <person name="Frelichowski J.E."/>
            <person name="Scheffler J.A."/>
            <person name="Scheffler B.E."/>
            <person name="Wendel J.F."/>
        </authorList>
    </citation>
    <scope>NUCLEOTIDE SEQUENCE [LARGE SCALE GENOMIC DNA]</scope>
    <source>
        <strain evidence="1">5</strain>
        <tissue evidence="1">Leaf</tissue>
    </source>
</reference>
<dbReference type="Proteomes" id="UP000593579">
    <property type="component" value="Unassembled WGS sequence"/>
</dbReference>